<dbReference type="GO" id="GO:0140664">
    <property type="term" value="F:ATP-dependent DNA damage sensor activity"/>
    <property type="evidence" value="ECO:0007669"/>
    <property type="project" value="InterPro"/>
</dbReference>
<evidence type="ECO:0000256" key="4">
    <source>
        <dbReference type="SAM" id="Phobius"/>
    </source>
</evidence>
<evidence type="ECO:0000256" key="2">
    <source>
        <dbReference type="ARBA" id="ARBA00022840"/>
    </source>
</evidence>
<proteinExistence type="predicted"/>
<comment type="caution">
    <text evidence="6">The sequence shown here is derived from an EMBL/GenBank/DDBJ whole genome shotgun (WGS) entry which is preliminary data.</text>
</comment>
<name>A0A9D1D1D9_9FIRM</name>
<dbReference type="GO" id="GO:0006298">
    <property type="term" value="P:mismatch repair"/>
    <property type="evidence" value="ECO:0007669"/>
    <property type="project" value="InterPro"/>
</dbReference>
<dbReference type="GO" id="GO:0005524">
    <property type="term" value="F:ATP binding"/>
    <property type="evidence" value="ECO:0007669"/>
    <property type="project" value="UniProtKB-KW"/>
</dbReference>
<dbReference type="EMBL" id="DVFT01000165">
    <property type="protein sequence ID" value="HIQ97130.1"/>
    <property type="molecule type" value="Genomic_DNA"/>
</dbReference>
<dbReference type="SUPFAM" id="SSF48334">
    <property type="entry name" value="DNA repair protein MutS, domain III"/>
    <property type="match status" value="1"/>
</dbReference>
<dbReference type="InterPro" id="IPR045076">
    <property type="entry name" value="MutS"/>
</dbReference>
<dbReference type="InterPro" id="IPR036187">
    <property type="entry name" value="DNA_mismatch_repair_MutS_sf"/>
</dbReference>
<reference evidence="6" key="1">
    <citation type="submission" date="2020-10" db="EMBL/GenBank/DDBJ databases">
        <authorList>
            <person name="Gilroy R."/>
        </authorList>
    </citation>
    <scope>NUCLEOTIDE SEQUENCE</scope>
    <source>
        <strain evidence="6">ChiSjej3B21-11622</strain>
    </source>
</reference>
<dbReference type="Gene3D" id="3.40.50.300">
    <property type="entry name" value="P-loop containing nucleotide triphosphate hydrolases"/>
    <property type="match status" value="1"/>
</dbReference>
<keyword evidence="2" id="KW-0067">ATP-binding</keyword>
<keyword evidence="4" id="KW-0812">Transmembrane</keyword>
<dbReference type="GO" id="GO:0030983">
    <property type="term" value="F:mismatched DNA binding"/>
    <property type="evidence" value="ECO:0007669"/>
    <property type="project" value="InterPro"/>
</dbReference>
<dbReference type="Proteomes" id="UP000886886">
    <property type="component" value="Unassembled WGS sequence"/>
</dbReference>
<dbReference type="InterPro" id="IPR027417">
    <property type="entry name" value="P-loop_NTPase"/>
</dbReference>
<feature type="domain" description="DNA mismatch repair proteins mutS family" evidence="5">
    <location>
        <begin position="369"/>
        <end position="554"/>
    </location>
</feature>
<dbReference type="AlphaFoldDB" id="A0A9D1D1D9"/>
<dbReference type="PANTHER" id="PTHR11361">
    <property type="entry name" value="DNA MISMATCH REPAIR PROTEIN MUTS FAMILY MEMBER"/>
    <property type="match status" value="1"/>
</dbReference>
<keyword evidence="1" id="KW-0547">Nucleotide-binding</keyword>
<dbReference type="PANTHER" id="PTHR11361:SF152">
    <property type="entry name" value="DNA MISMATCH REPAIR PROTEIN"/>
    <property type="match status" value="1"/>
</dbReference>
<dbReference type="GO" id="GO:0005829">
    <property type="term" value="C:cytosol"/>
    <property type="evidence" value="ECO:0007669"/>
    <property type="project" value="TreeGrafter"/>
</dbReference>
<keyword evidence="4" id="KW-0472">Membrane</keyword>
<dbReference type="Gene3D" id="1.10.1420.10">
    <property type="match status" value="1"/>
</dbReference>
<sequence length="563" mass="64177">MDTGMISDQMGVAILVALGFLAFACFVAYQSIRQRKRIQAKIRSTYGKRPVREYDLVEFDAISHYFQQKQKKGSYIDDITWNDLDLDTIFMLMNHTWSCIGESYLYSMLRTPVFDSKALMERRELLDYFLSHRKEREEVEYCFAKVGKTGRYSVFDYIYNLADCPTKPVWKEYLWGIGILVSFASIFLSPAYGFTLFLAVMVASWVSHYNSLKVISPYVMSCSCLLQILKVSKSLGKIKAPELKKYQDAAEETAKAFRKLKRNSLFLVANGAGGGMEKVLIDYLNYTFHIDIIQFQVVVKEMARNRENLERLIDAMGMLECGTAMASFCTMMPEHCLPILREEGEIFLKADNVYHPMISDPVKNSIETTRGVLLTGSNASGKSTFLKTVAINAILAQTAGVVMADSWEGCYFKVLTSMALRDDLDSQESYFIVEIKSLKRILDEAGKGAAVLCFVDEVLRGTNTVERIAASSEILKSLNRPDVLCFAATHDIELTHILEEDYENYHFQEEVLDDDIVFNYQLFQGRATSRNAIRLLAIMGYQEEIIQNAEKRALEFMKTGEWK</sequence>
<feature type="transmembrane region" description="Helical" evidence="4">
    <location>
        <begin position="12"/>
        <end position="32"/>
    </location>
</feature>
<dbReference type="SMART" id="SM00534">
    <property type="entry name" value="MUTSac"/>
    <property type="match status" value="1"/>
</dbReference>
<evidence type="ECO:0000259" key="5">
    <source>
        <dbReference type="SMART" id="SM00534"/>
    </source>
</evidence>
<organism evidence="6 7">
    <name type="scientific">Candidatus Limivivens merdigallinarum</name>
    <dbReference type="NCBI Taxonomy" id="2840859"/>
    <lineage>
        <taxon>Bacteria</taxon>
        <taxon>Bacillati</taxon>
        <taxon>Bacillota</taxon>
        <taxon>Clostridia</taxon>
        <taxon>Lachnospirales</taxon>
        <taxon>Lachnospiraceae</taxon>
        <taxon>Lachnospiraceae incertae sedis</taxon>
        <taxon>Candidatus Limivivens</taxon>
    </lineage>
</organism>
<evidence type="ECO:0000313" key="6">
    <source>
        <dbReference type="EMBL" id="HIQ97130.1"/>
    </source>
</evidence>
<dbReference type="InterPro" id="IPR000432">
    <property type="entry name" value="DNA_mismatch_repair_MutS_C"/>
</dbReference>
<evidence type="ECO:0000256" key="3">
    <source>
        <dbReference type="ARBA" id="ARBA00023125"/>
    </source>
</evidence>
<reference evidence="6" key="2">
    <citation type="journal article" date="2021" name="PeerJ">
        <title>Extensive microbial diversity within the chicken gut microbiome revealed by metagenomics and culture.</title>
        <authorList>
            <person name="Gilroy R."/>
            <person name="Ravi A."/>
            <person name="Getino M."/>
            <person name="Pursley I."/>
            <person name="Horton D.L."/>
            <person name="Alikhan N.F."/>
            <person name="Baker D."/>
            <person name="Gharbi K."/>
            <person name="Hall N."/>
            <person name="Watson M."/>
            <person name="Adriaenssens E.M."/>
            <person name="Foster-Nyarko E."/>
            <person name="Jarju S."/>
            <person name="Secka A."/>
            <person name="Antonio M."/>
            <person name="Oren A."/>
            <person name="Chaudhuri R.R."/>
            <person name="La Ragione R."/>
            <person name="Hildebrand F."/>
            <person name="Pallen M.J."/>
        </authorList>
    </citation>
    <scope>NUCLEOTIDE SEQUENCE</scope>
    <source>
        <strain evidence="6">ChiSjej3B21-11622</strain>
    </source>
</reference>
<gene>
    <name evidence="6" type="ORF">IAB26_11280</name>
</gene>
<keyword evidence="3" id="KW-0238">DNA-binding</keyword>
<evidence type="ECO:0000313" key="7">
    <source>
        <dbReference type="Proteomes" id="UP000886886"/>
    </source>
</evidence>
<dbReference type="Pfam" id="PF00488">
    <property type="entry name" value="MutS_V"/>
    <property type="match status" value="1"/>
</dbReference>
<evidence type="ECO:0000256" key="1">
    <source>
        <dbReference type="ARBA" id="ARBA00022741"/>
    </source>
</evidence>
<feature type="transmembrane region" description="Helical" evidence="4">
    <location>
        <begin position="173"/>
        <end position="206"/>
    </location>
</feature>
<accession>A0A9D1D1D9</accession>
<protein>
    <recommendedName>
        <fullName evidence="5">DNA mismatch repair proteins mutS family domain-containing protein</fullName>
    </recommendedName>
</protein>
<keyword evidence="4" id="KW-1133">Transmembrane helix</keyword>
<dbReference type="SUPFAM" id="SSF52540">
    <property type="entry name" value="P-loop containing nucleoside triphosphate hydrolases"/>
    <property type="match status" value="1"/>
</dbReference>